<feature type="domain" description="SOCS box" evidence="6">
    <location>
        <begin position="364"/>
        <end position="403"/>
    </location>
</feature>
<evidence type="ECO:0000256" key="5">
    <source>
        <dbReference type="PROSITE-ProRule" id="PRU00221"/>
    </source>
</evidence>
<dbReference type="InterPro" id="IPR036036">
    <property type="entry name" value="SOCS_box-like_dom_sf"/>
</dbReference>
<dbReference type="SMART" id="SM00253">
    <property type="entry name" value="SOCS"/>
    <property type="match status" value="1"/>
</dbReference>
<evidence type="ECO:0000256" key="3">
    <source>
        <dbReference type="ARBA" id="ARBA00022737"/>
    </source>
</evidence>
<sequence>TVPNPDCSWEHRPSEDVDASFFFFLNIPVYPARVSGSAGCETWNVDFSPDGSRFAWSMGYGACSARLKRPHTRGLVLKAMSNEKTLKCEDTVWGLAFGPRPPNWASAGRQARAKVPEKKEQKLLLATGLHNGTIKVWGASGGDLLFDLKGHQSLVRDLEFTPNGTLTLVSGSRDKTLRVWDLAKKGKNPQVLAGHGGWVVGCSVSPDSSMVLFPLLVYLQQKVYLWSLRSYTFIRNLNKDDKRQVMTSCDFSLDGAVLAVGSYNSAGWSLDLWDPYTSQHLAFLQDCKSSDLIRSLRFSPDGLYLAFITDQSALRVWEFGQKTFALDAHTVTNELCCTFHPQGGIIATGTRDGCIKFWRIPRVVPTLSHICRTVVRFSVSTHQVEALPIPKKLVKFLTYKDLLTVQTHCTSRAP</sequence>
<dbReference type="AlphaFoldDB" id="A0AAY4C618"/>
<keyword evidence="4" id="KW-0833">Ubl conjugation pathway</keyword>
<dbReference type="Proteomes" id="UP000694580">
    <property type="component" value="Chromosome 11"/>
</dbReference>
<evidence type="ECO:0000313" key="8">
    <source>
        <dbReference type="Proteomes" id="UP000694580"/>
    </source>
</evidence>
<dbReference type="PROSITE" id="PS50082">
    <property type="entry name" value="WD_REPEATS_2"/>
    <property type="match status" value="2"/>
</dbReference>
<evidence type="ECO:0000259" key="6">
    <source>
        <dbReference type="PROSITE" id="PS50225"/>
    </source>
</evidence>
<dbReference type="InterPro" id="IPR019775">
    <property type="entry name" value="WD40_repeat_CS"/>
</dbReference>
<dbReference type="Pfam" id="PF07676">
    <property type="entry name" value="PD40"/>
    <property type="match status" value="1"/>
</dbReference>
<dbReference type="SUPFAM" id="SSF50978">
    <property type="entry name" value="WD40 repeat-like"/>
    <property type="match status" value="1"/>
</dbReference>
<dbReference type="InterPro" id="IPR011659">
    <property type="entry name" value="WD40"/>
</dbReference>
<dbReference type="PROSITE" id="PS00678">
    <property type="entry name" value="WD_REPEATS_1"/>
    <property type="match status" value="1"/>
</dbReference>
<dbReference type="InterPro" id="IPR020472">
    <property type="entry name" value="WD40_PAC1"/>
</dbReference>
<dbReference type="Pfam" id="PF00400">
    <property type="entry name" value="WD40"/>
    <property type="match status" value="2"/>
</dbReference>
<dbReference type="PANTHER" id="PTHR15622:SF1">
    <property type="entry name" value="WD REPEAT AND SOCS BOX-CONTAINING PROTEIN 2"/>
    <property type="match status" value="1"/>
</dbReference>
<proteinExistence type="predicted"/>
<keyword evidence="8" id="KW-1185">Reference proteome</keyword>
<dbReference type="GO" id="GO:0000209">
    <property type="term" value="P:protein polyubiquitination"/>
    <property type="evidence" value="ECO:0007669"/>
    <property type="project" value="TreeGrafter"/>
</dbReference>
<dbReference type="PANTHER" id="PTHR15622">
    <property type="entry name" value="WD40 REPEAT PROTEIN"/>
    <property type="match status" value="1"/>
</dbReference>
<accession>A0AAY4C618</accession>
<dbReference type="SMART" id="SM00969">
    <property type="entry name" value="SOCS_box"/>
    <property type="match status" value="1"/>
</dbReference>
<evidence type="ECO:0000313" key="7">
    <source>
        <dbReference type="Ensembl" id="ENSDCDP00010028640.1"/>
    </source>
</evidence>
<protein>
    <recommendedName>
        <fullName evidence="6">SOCS box domain-containing protein</fullName>
    </recommendedName>
</protein>
<dbReference type="PROSITE" id="PS50225">
    <property type="entry name" value="SOCS"/>
    <property type="match status" value="1"/>
</dbReference>
<reference evidence="7 8" key="1">
    <citation type="submission" date="2020-06" db="EMBL/GenBank/DDBJ databases">
        <authorList>
            <consortium name="Wellcome Sanger Institute Data Sharing"/>
        </authorList>
    </citation>
    <scope>NUCLEOTIDE SEQUENCE [LARGE SCALE GENOMIC DNA]</scope>
</reference>
<dbReference type="InterPro" id="IPR051983">
    <property type="entry name" value="WSB_SOCS-box_domain"/>
</dbReference>
<dbReference type="PRINTS" id="PR00320">
    <property type="entry name" value="GPROTEINBRPT"/>
</dbReference>
<feature type="repeat" description="WD" evidence="5">
    <location>
        <begin position="148"/>
        <end position="182"/>
    </location>
</feature>
<dbReference type="InterPro" id="IPR001680">
    <property type="entry name" value="WD40_rpt"/>
</dbReference>
<keyword evidence="3" id="KW-0677">Repeat</keyword>
<dbReference type="SUPFAM" id="SSF158235">
    <property type="entry name" value="SOCS box-like"/>
    <property type="match status" value="1"/>
</dbReference>
<evidence type="ECO:0000256" key="1">
    <source>
        <dbReference type="ARBA" id="ARBA00004906"/>
    </source>
</evidence>
<dbReference type="InterPro" id="IPR001496">
    <property type="entry name" value="SOCS_box"/>
</dbReference>
<reference evidence="7" key="3">
    <citation type="submission" date="2025-09" db="UniProtKB">
        <authorList>
            <consortium name="Ensembl"/>
        </authorList>
    </citation>
    <scope>IDENTIFICATION</scope>
</reference>
<evidence type="ECO:0000256" key="2">
    <source>
        <dbReference type="ARBA" id="ARBA00022574"/>
    </source>
</evidence>
<name>A0AAY4C618_9TELE</name>
<dbReference type="InterPro" id="IPR015943">
    <property type="entry name" value="WD40/YVTN_repeat-like_dom_sf"/>
</dbReference>
<dbReference type="InterPro" id="IPR036322">
    <property type="entry name" value="WD40_repeat_dom_sf"/>
</dbReference>
<keyword evidence="2 5" id="KW-0853">WD repeat</keyword>
<evidence type="ECO:0000256" key="4">
    <source>
        <dbReference type="ARBA" id="ARBA00022786"/>
    </source>
</evidence>
<dbReference type="GO" id="GO:0035556">
    <property type="term" value="P:intracellular signal transduction"/>
    <property type="evidence" value="ECO:0007669"/>
    <property type="project" value="InterPro"/>
</dbReference>
<dbReference type="PROSITE" id="PS50294">
    <property type="entry name" value="WD_REPEATS_REGION"/>
    <property type="match status" value="1"/>
</dbReference>
<dbReference type="Gene3D" id="1.10.750.20">
    <property type="entry name" value="SOCS box"/>
    <property type="match status" value="1"/>
</dbReference>
<dbReference type="Gene3D" id="2.130.10.10">
    <property type="entry name" value="YVTN repeat-like/Quinoprotein amine dehydrogenase"/>
    <property type="match status" value="2"/>
</dbReference>
<dbReference type="SMART" id="SM00320">
    <property type="entry name" value="WD40"/>
    <property type="match status" value="6"/>
</dbReference>
<gene>
    <name evidence="7" type="primary">WSB2</name>
</gene>
<dbReference type="GeneTree" id="ENSGT00890000139406"/>
<reference evidence="7" key="2">
    <citation type="submission" date="2025-08" db="UniProtKB">
        <authorList>
            <consortium name="Ensembl"/>
        </authorList>
    </citation>
    <scope>IDENTIFICATION</scope>
</reference>
<feature type="repeat" description="WD" evidence="5">
    <location>
        <begin position="339"/>
        <end position="360"/>
    </location>
</feature>
<organism evidence="7 8">
    <name type="scientific">Denticeps clupeoides</name>
    <name type="common">denticle herring</name>
    <dbReference type="NCBI Taxonomy" id="299321"/>
    <lineage>
        <taxon>Eukaryota</taxon>
        <taxon>Metazoa</taxon>
        <taxon>Chordata</taxon>
        <taxon>Craniata</taxon>
        <taxon>Vertebrata</taxon>
        <taxon>Euteleostomi</taxon>
        <taxon>Actinopterygii</taxon>
        <taxon>Neopterygii</taxon>
        <taxon>Teleostei</taxon>
        <taxon>Clupei</taxon>
        <taxon>Clupeiformes</taxon>
        <taxon>Denticipitoidei</taxon>
        <taxon>Denticipitidae</taxon>
        <taxon>Denticeps</taxon>
    </lineage>
</organism>
<comment type="pathway">
    <text evidence="1">Protein modification; protein ubiquitination.</text>
</comment>
<dbReference type="Pfam" id="PF07525">
    <property type="entry name" value="SOCS_box"/>
    <property type="match status" value="1"/>
</dbReference>
<dbReference type="Ensembl" id="ENSDCDT00010035414.1">
    <property type="protein sequence ID" value="ENSDCDP00010028640.1"/>
    <property type="gene ID" value="ENSDCDG00010018109.1"/>
</dbReference>